<comment type="caution">
    <text evidence="2">The sequence shown here is derived from an EMBL/GenBank/DDBJ whole genome shotgun (WGS) entry which is preliminary data.</text>
</comment>
<evidence type="ECO:0000313" key="3">
    <source>
        <dbReference type="Proteomes" id="UP000075714"/>
    </source>
</evidence>
<gene>
    <name evidence="2" type="ORF">GPECTOR_5g189</name>
</gene>
<name>A0A150GWD9_GONPE</name>
<evidence type="ECO:0000313" key="2">
    <source>
        <dbReference type="EMBL" id="KXZ54083.1"/>
    </source>
</evidence>
<dbReference type="GO" id="GO:0010028">
    <property type="term" value="P:xanthophyll cycle"/>
    <property type="evidence" value="ECO:0007669"/>
    <property type="project" value="InterPro"/>
</dbReference>
<sequence length="275" mass="28565">MQRVFLSDASDHEAEVPNPFGDCDVPPSHDVGPAVALDRRGPQPPHSQGKQHGGGGAAAAARAPQPPLPPQQRKGPAAALAAAAVMSARRRAARGAQPAVTPFQRHATTTITAAAGGAGAAARSPTANQRGPRDGWLSRRGLAALAAVLLAAAVAATLEWRESAAVRVLTVTSGSPSPYRTSWDELAGHSAQRLEWTDPSFQMLVFRQEQLAGDEGARDAFLRALSGGPHMLVGLDVTDAAAEALMRHPAVISVRHSQAIANGPWKAQERAGFVA</sequence>
<reference evidence="3" key="1">
    <citation type="journal article" date="2016" name="Nat. Commun.">
        <title>The Gonium pectorale genome demonstrates co-option of cell cycle regulation during the evolution of multicellularity.</title>
        <authorList>
            <person name="Hanschen E.R."/>
            <person name="Marriage T.N."/>
            <person name="Ferris P.J."/>
            <person name="Hamaji T."/>
            <person name="Toyoda A."/>
            <person name="Fujiyama A."/>
            <person name="Neme R."/>
            <person name="Noguchi H."/>
            <person name="Minakuchi Y."/>
            <person name="Suzuki M."/>
            <person name="Kawai-Toyooka H."/>
            <person name="Smith D.R."/>
            <person name="Sparks H."/>
            <person name="Anderson J."/>
            <person name="Bakaric R."/>
            <person name="Luria V."/>
            <person name="Karger A."/>
            <person name="Kirschner M.W."/>
            <person name="Durand P.M."/>
            <person name="Michod R.E."/>
            <person name="Nozaki H."/>
            <person name="Olson B.J."/>
        </authorList>
    </citation>
    <scope>NUCLEOTIDE SEQUENCE [LARGE SCALE GENOMIC DNA]</scope>
    <source>
        <strain evidence="3">NIES-2863</strain>
    </source>
</reference>
<proteinExistence type="predicted"/>
<keyword evidence="3" id="KW-1185">Reference proteome</keyword>
<dbReference type="EMBL" id="LSYV01000006">
    <property type="protein sequence ID" value="KXZ54083.1"/>
    <property type="molecule type" value="Genomic_DNA"/>
</dbReference>
<dbReference type="GO" id="GO:0046422">
    <property type="term" value="F:violaxanthin de-epoxidase activity"/>
    <property type="evidence" value="ECO:0007669"/>
    <property type="project" value="InterPro"/>
</dbReference>
<organism evidence="2 3">
    <name type="scientific">Gonium pectorale</name>
    <name type="common">Green alga</name>
    <dbReference type="NCBI Taxonomy" id="33097"/>
    <lineage>
        <taxon>Eukaryota</taxon>
        <taxon>Viridiplantae</taxon>
        <taxon>Chlorophyta</taxon>
        <taxon>core chlorophytes</taxon>
        <taxon>Chlorophyceae</taxon>
        <taxon>CS clade</taxon>
        <taxon>Chlamydomonadales</taxon>
        <taxon>Volvocaceae</taxon>
        <taxon>Gonium</taxon>
    </lineage>
</organism>
<dbReference type="STRING" id="33097.A0A150GWD9"/>
<dbReference type="AlphaFoldDB" id="A0A150GWD9"/>
<dbReference type="PANTHER" id="PTHR33970:SF2">
    <property type="entry name" value="OS01G0716400 PROTEIN"/>
    <property type="match status" value="1"/>
</dbReference>
<dbReference type="Proteomes" id="UP000075714">
    <property type="component" value="Unassembled WGS sequence"/>
</dbReference>
<dbReference type="PANTHER" id="PTHR33970">
    <property type="entry name" value="VIOLAXANTHIN DE-EPOXIDASE, CHLOROPLASTIC-RELATED"/>
    <property type="match status" value="1"/>
</dbReference>
<feature type="region of interest" description="Disordered" evidence="1">
    <location>
        <begin position="115"/>
        <end position="134"/>
    </location>
</feature>
<protein>
    <submittedName>
        <fullName evidence="2">Uncharacterized protein</fullName>
    </submittedName>
</protein>
<feature type="region of interest" description="Disordered" evidence="1">
    <location>
        <begin position="1"/>
        <end position="77"/>
    </location>
</feature>
<evidence type="ECO:0000256" key="1">
    <source>
        <dbReference type="SAM" id="MobiDB-lite"/>
    </source>
</evidence>
<dbReference type="InterPro" id="IPR044682">
    <property type="entry name" value="VDE"/>
</dbReference>
<accession>A0A150GWD9</accession>